<feature type="transmembrane region" description="Helical" evidence="1">
    <location>
        <begin position="20"/>
        <end position="41"/>
    </location>
</feature>
<keyword evidence="1" id="KW-1133">Transmembrane helix</keyword>
<protein>
    <submittedName>
        <fullName evidence="2">Uncharacterized protein</fullName>
    </submittedName>
</protein>
<keyword evidence="1" id="KW-0812">Transmembrane</keyword>
<dbReference type="OrthoDB" id="7872651at2"/>
<reference evidence="2 3" key="1">
    <citation type="submission" date="2019-01" db="EMBL/GenBank/DDBJ databases">
        <title>Sinorhodobacter populi sp. nov. isolated from the symptomatic bark tissue of Populus euramericana canker.</title>
        <authorList>
            <person name="Xu G."/>
        </authorList>
    </citation>
    <scope>NUCLEOTIDE SEQUENCE [LARGE SCALE GENOMIC DNA]</scope>
    <source>
        <strain evidence="2 3">CCTCC AB2012026</strain>
    </source>
</reference>
<proteinExistence type="predicted"/>
<name>A0A443LRJ8_9RHOB</name>
<evidence type="ECO:0000256" key="1">
    <source>
        <dbReference type="SAM" id="Phobius"/>
    </source>
</evidence>
<dbReference type="InterPro" id="IPR045519">
    <property type="entry name" value="DUF6476"/>
</dbReference>
<dbReference type="AlphaFoldDB" id="A0A443LRJ8"/>
<evidence type="ECO:0000313" key="2">
    <source>
        <dbReference type="EMBL" id="RWR51802.1"/>
    </source>
</evidence>
<dbReference type="Proteomes" id="UP000286594">
    <property type="component" value="Unassembled WGS sequence"/>
</dbReference>
<gene>
    <name evidence="2" type="ORF">EOW65_02800</name>
</gene>
<dbReference type="EMBL" id="SAVB01000003">
    <property type="protein sequence ID" value="RWR51802.1"/>
    <property type="molecule type" value="Genomic_DNA"/>
</dbReference>
<accession>A0A443LRJ8</accession>
<organism evidence="2 3">
    <name type="scientific">Paenirhodobacter ferrireducens</name>
    <dbReference type="NCBI Taxonomy" id="1215032"/>
    <lineage>
        <taxon>Bacteria</taxon>
        <taxon>Pseudomonadati</taxon>
        <taxon>Pseudomonadota</taxon>
        <taxon>Alphaproteobacteria</taxon>
        <taxon>Rhodobacterales</taxon>
        <taxon>Rhodobacter group</taxon>
        <taxon>Paenirhodobacter</taxon>
    </lineage>
</organism>
<dbReference type="Pfam" id="PF20082">
    <property type="entry name" value="DUF6476"/>
    <property type="match status" value="1"/>
</dbReference>
<comment type="caution">
    <text evidence="2">The sequence shown here is derived from an EMBL/GenBank/DDBJ whole genome shotgun (WGS) entry which is preliminary data.</text>
</comment>
<sequence>MSDMLPSDPAPLPEVRFLKILVTALAVTMILGLVTIVGLLVTRLSGPVPLPELPAAVVLPEGLRPISLAFAGNRIVVLGADDRVLVYLRDGTLLGETRLAPTPGAPAP</sequence>
<evidence type="ECO:0000313" key="3">
    <source>
        <dbReference type="Proteomes" id="UP000286594"/>
    </source>
</evidence>
<keyword evidence="1" id="KW-0472">Membrane</keyword>
<keyword evidence="3" id="KW-1185">Reference proteome</keyword>
<dbReference type="RefSeq" id="WP_128147494.1">
    <property type="nucleotide sequence ID" value="NZ_SAVB01000003.1"/>
</dbReference>